<evidence type="ECO:0000256" key="1">
    <source>
        <dbReference type="SAM" id="MobiDB-lite"/>
    </source>
</evidence>
<sequence length="378" mass="41700">MREGRLKSKRLVTTAEELFAAGSDPAPSAESQSGPRLFWCPKCMEIHDANTHHHQPPGEEGWEFQPEAGYERPMTKIRNSLRTRPKKTIDVDWIDHKRDLRGLEDPDDIDYHIHGYDKRIRRKKKNAKQQQRKKPPAVVESNGYVPADLKKADAGAAKASSDELPMEEAADAEVQQEGDIPPANTDTNTESKRPRRTPKPPKWMELDFKVKKTTTKKTTTKRAAPTPRKLSSIGEKDSRPHSSKRRTQHQQKQKQQQQQQQEQQQQQGPPMMFPMPLPVLVPGLPLATALPVGSFPVTGMPSYAQHYYARHPGAADEGGTAQGLVQQAAPAREGTQEGPQASSADASGGTPRPSSGAAGEGGLTDEEVLMLCAPAQDD</sequence>
<reference evidence="2 3" key="1">
    <citation type="submission" date="2014-11" db="EMBL/GenBank/DDBJ databases">
        <authorList>
            <person name="Zhu J."/>
            <person name="Qi W."/>
            <person name="Song R."/>
        </authorList>
    </citation>
    <scope>NUCLEOTIDE SEQUENCE [LARGE SCALE GENOMIC DNA]</scope>
</reference>
<dbReference type="EMBL" id="CDMY01000396">
    <property type="protein sequence ID" value="CEM09852.1"/>
    <property type="molecule type" value="Genomic_DNA"/>
</dbReference>
<name>A0A0G4FB42_VITBC</name>
<feature type="compositionally biased region" description="Acidic residues" evidence="1">
    <location>
        <begin position="164"/>
        <end position="176"/>
    </location>
</feature>
<dbReference type="Proteomes" id="UP000041254">
    <property type="component" value="Unassembled WGS sequence"/>
</dbReference>
<evidence type="ECO:0000313" key="3">
    <source>
        <dbReference type="Proteomes" id="UP000041254"/>
    </source>
</evidence>
<dbReference type="InParanoid" id="A0A0G4FB42"/>
<proteinExistence type="predicted"/>
<feature type="compositionally biased region" description="Basic residues" evidence="1">
    <location>
        <begin position="119"/>
        <end position="135"/>
    </location>
</feature>
<feature type="compositionally biased region" description="Low complexity" evidence="1">
    <location>
        <begin position="253"/>
        <end position="270"/>
    </location>
</feature>
<feature type="region of interest" description="Disordered" evidence="1">
    <location>
        <begin position="115"/>
        <end position="282"/>
    </location>
</feature>
<evidence type="ECO:0000313" key="2">
    <source>
        <dbReference type="EMBL" id="CEM09852.1"/>
    </source>
</evidence>
<dbReference type="AlphaFoldDB" id="A0A0G4FB42"/>
<protein>
    <submittedName>
        <fullName evidence="2">Uncharacterized protein</fullName>
    </submittedName>
</protein>
<accession>A0A0G4FB42</accession>
<keyword evidence="3" id="KW-1185">Reference proteome</keyword>
<organism evidence="2 3">
    <name type="scientific">Vitrella brassicaformis (strain CCMP3155)</name>
    <dbReference type="NCBI Taxonomy" id="1169540"/>
    <lineage>
        <taxon>Eukaryota</taxon>
        <taxon>Sar</taxon>
        <taxon>Alveolata</taxon>
        <taxon>Colpodellida</taxon>
        <taxon>Vitrellaceae</taxon>
        <taxon>Vitrella</taxon>
    </lineage>
</organism>
<feature type="compositionally biased region" description="Basic residues" evidence="1">
    <location>
        <begin position="241"/>
        <end position="252"/>
    </location>
</feature>
<feature type="compositionally biased region" description="Basic residues" evidence="1">
    <location>
        <begin position="211"/>
        <end position="220"/>
    </location>
</feature>
<feature type="region of interest" description="Disordered" evidence="1">
    <location>
        <begin position="314"/>
        <end position="378"/>
    </location>
</feature>
<gene>
    <name evidence="2" type="ORF">Vbra_14810</name>
</gene>
<dbReference type="VEuPathDB" id="CryptoDB:Vbra_14810"/>